<proteinExistence type="predicted"/>
<dbReference type="AlphaFoldDB" id="A0AAV7T2S1"/>
<feature type="compositionally biased region" description="Low complexity" evidence="1">
    <location>
        <begin position="165"/>
        <end position="174"/>
    </location>
</feature>
<evidence type="ECO:0000256" key="1">
    <source>
        <dbReference type="SAM" id="MobiDB-lite"/>
    </source>
</evidence>
<feature type="region of interest" description="Disordered" evidence="1">
    <location>
        <begin position="70"/>
        <end position="233"/>
    </location>
</feature>
<feature type="compositionally biased region" description="Polar residues" evidence="1">
    <location>
        <begin position="109"/>
        <end position="118"/>
    </location>
</feature>
<dbReference type="Proteomes" id="UP001066276">
    <property type="component" value="Chromosome 4_1"/>
</dbReference>
<accession>A0AAV7T2S1</accession>
<evidence type="ECO:0000313" key="2">
    <source>
        <dbReference type="EMBL" id="KAJ1170348.1"/>
    </source>
</evidence>
<organism evidence="2 3">
    <name type="scientific">Pleurodeles waltl</name>
    <name type="common">Iberian ribbed newt</name>
    <dbReference type="NCBI Taxonomy" id="8319"/>
    <lineage>
        <taxon>Eukaryota</taxon>
        <taxon>Metazoa</taxon>
        <taxon>Chordata</taxon>
        <taxon>Craniata</taxon>
        <taxon>Vertebrata</taxon>
        <taxon>Euteleostomi</taxon>
        <taxon>Amphibia</taxon>
        <taxon>Batrachia</taxon>
        <taxon>Caudata</taxon>
        <taxon>Salamandroidea</taxon>
        <taxon>Salamandridae</taxon>
        <taxon>Pleurodelinae</taxon>
        <taxon>Pleurodeles</taxon>
    </lineage>
</organism>
<dbReference type="EMBL" id="JANPWB010000007">
    <property type="protein sequence ID" value="KAJ1170348.1"/>
    <property type="molecule type" value="Genomic_DNA"/>
</dbReference>
<keyword evidence="3" id="KW-1185">Reference proteome</keyword>
<evidence type="ECO:0000313" key="3">
    <source>
        <dbReference type="Proteomes" id="UP001066276"/>
    </source>
</evidence>
<comment type="caution">
    <text evidence="2">The sequence shown here is derived from an EMBL/GenBank/DDBJ whole genome shotgun (WGS) entry which is preliminary data.</text>
</comment>
<protein>
    <submittedName>
        <fullName evidence="2">Uncharacterized protein</fullName>
    </submittedName>
</protein>
<reference evidence="2" key="1">
    <citation type="journal article" date="2022" name="bioRxiv">
        <title>Sequencing and chromosome-scale assembly of the giantPleurodeles waltlgenome.</title>
        <authorList>
            <person name="Brown T."/>
            <person name="Elewa A."/>
            <person name="Iarovenko S."/>
            <person name="Subramanian E."/>
            <person name="Araus A.J."/>
            <person name="Petzold A."/>
            <person name="Susuki M."/>
            <person name="Suzuki K.-i.T."/>
            <person name="Hayashi T."/>
            <person name="Toyoda A."/>
            <person name="Oliveira C."/>
            <person name="Osipova E."/>
            <person name="Leigh N.D."/>
            <person name="Simon A."/>
            <person name="Yun M.H."/>
        </authorList>
    </citation>
    <scope>NUCLEOTIDE SEQUENCE</scope>
    <source>
        <strain evidence="2">20211129_DDA</strain>
        <tissue evidence="2">Liver</tissue>
    </source>
</reference>
<name>A0AAV7T2S1_PLEWA</name>
<sequence>MDLRRAHTGGDSPLRADPGGLVFCIGKPGGHKLRSSLQFHLCSSGLHEDTPSAGSMGGCDRIFCGPRRLSSSAPAHRASPTRSPCQSGPRGNRRGRAPPSPSSGRLSPDQQAHVSKQTGAAVPPGRHPRAGAQGRLRSPGAFFFGRGRANSPAHGACTQSTGLVSSGSLAASPARRGRARRSRQTSLRAAESAEPRPPFCHSGRSGRSEGTGPEIFSRSPRQVPQVSEGHEDV</sequence>
<gene>
    <name evidence="2" type="ORF">NDU88_002226</name>
</gene>